<dbReference type="Pfam" id="PF00885">
    <property type="entry name" value="DMRL_synthase"/>
    <property type="match status" value="2"/>
</dbReference>
<dbReference type="InParanoid" id="K1V6Y9"/>
<accession>K1V6Y9</accession>
<organism evidence="8 9">
    <name type="scientific">Trichosporon asahii var. asahii (strain CBS 8904)</name>
    <name type="common">Yeast</name>
    <dbReference type="NCBI Taxonomy" id="1220162"/>
    <lineage>
        <taxon>Eukaryota</taxon>
        <taxon>Fungi</taxon>
        <taxon>Dikarya</taxon>
        <taxon>Basidiomycota</taxon>
        <taxon>Agaricomycotina</taxon>
        <taxon>Tremellomycetes</taxon>
        <taxon>Trichosporonales</taxon>
        <taxon>Trichosporonaceae</taxon>
        <taxon>Trichosporon</taxon>
    </lineage>
</organism>
<dbReference type="GO" id="GO:0009349">
    <property type="term" value="C:riboflavin synthase complex"/>
    <property type="evidence" value="ECO:0007669"/>
    <property type="project" value="UniProtKB-UniRule"/>
</dbReference>
<name>K1V6Y9_TRIAC</name>
<gene>
    <name evidence="8" type="ORF">A1Q2_05915</name>
</gene>
<keyword evidence="9" id="KW-1185">Reference proteome</keyword>
<dbReference type="HAMAP" id="MF_00178">
    <property type="entry name" value="Lumazine_synth"/>
    <property type="match status" value="1"/>
</dbReference>
<proteinExistence type="inferred from homology"/>
<dbReference type="Gene3D" id="3.40.50.960">
    <property type="entry name" value="Lumazine/riboflavin synthase"/>
    <property type="match status" value="1"/>
</dbReference>
<dbReference type="AlphaFoldDB" id="K1V6Y9"/>
<evidence type="ECO:0000256" key="2">
    <source>
        <dbReference type="ARBA" id="ARBA00007424"/>
    </source>
</evidence>
<evidence type="ECO:0000256" key="7">
    <source>
        <dbReference type="RuleBase" id="RU003795"/>
    </source>
</evidence>
<evidence type="ECO:0000256" key="3">
    <source>
        <dbReference type="ARBA" id="ARBA00012664"/>
    </source>
</evidence>
<dbReference type="PANTHER" id="PTHR21058">
    <property type="entry name" value="6,7-DIMETHYL-8-RIBITYLLUMAZINE SYNTHASE DMRL SYNTHASE LUMAZINE SYNTHASE"/>
    <property type="match status" value="1"/>
</dbReference>
<dbReference type="EMBL" id="AMBO01000362">
    <property type="protein sequence ID" value="EKC99769.1"/>
    <property type="molecule type" value="Genomic_DNA"/>
</dbReference>
<comment type="function">
    <text evidence="7">Catalyzes the formation of 6,7-dimethyl-8-ribityllumazine by condensation of 5-amino-6-(D-ribitylamino)uracil with 3,4-dihydroxy-2-butanone 4-phosphate. This is the penultimate step in the biosynthesis of riboflavin.</text>
</comment>
<evidence type="ECO:0000256" key="6">
    <source>
        <dbReference type="ARBA" id="ARBA00048785"/>
    </source>
</evidence>
<evidence type="ECO:0000313" key="9">
    <source>
        <dbReference type="Proteomes" id="UP000006757"/>
    </source>
</evidence>
<keyword evidence="5 7" id="KW-0808">Transferase</keyword>
<dbReference type="GO" id="GO:0000906">
    <property type="term" value="F:6,7-dimethyl-8-ribityllumazine synthase activity"/>
    <property type="evidence" value="ECO:0007669"/>
    <property type="project" value="UniProtKB-EC"/>
</dbReference>
<dbReference type="InterPro" id="IPR002180">
    <property type="entry name" value="LS/RS"/>
</dbReference>
<dbReference type="GO" id="GO:0005758">
    <property type="term" value="C:mitochondrial intermembrane space"/>
    <property type="evidence" value="ECO:0007669"/>
    <property type="project" value="TreeGrafter"/>
</dbReference>
<dbReference type="FunFam" id="3.40.50.960:FF:000005">
    <property type="entry name" value="6,7-dimethyl-8-ribityllumazine synthase"/>
    <property type="match status" value="1"/>
</dbReference>
<dbReference type="STRING" id="1220162.K1V6Y9"/>
<dbReference type="eggNOG" id="KOG3243">
    <property type="taxonomic scope" value="Eukaryota"/>
</dbReference>
<dbReference type="FunCoup" id="K1V6Y9">
    <property type="interactions" value="92"/>
</dbReference>
<comment type="pathway">
    <text evidence="1 7">Cofactor biosynthesis; riboflavin biosynthesis; riboflavin from 2-hydroxy-3-oxobutyl phosphate and 5-amino-6-(D-ribitylamino)uracil: step 1/2.</text>
</comment>
<reference evidence="8 9" key="1">
    <citation type="journal article" date="2012" name="Eukaryot. Cell">
        <title>Genome sequence of the Trichosporon asahii environmental strain CBS 8904.</title>
        <authorList>
            <person name="Yang R.Y."/>
            <person name="Li H.T."/>
            <person name="Zhu H."/>
            <person name="Zhou G.P."/>
            <person name="Wang M."/>
            <person name="Wang L."/>
        </authorList>
    </citation>
    <scope>NUCLEOTIDE SEQUENCE [LARGE SCALE GENOMIC DNA]</scope>
    <source>
        <strain evidence="8 9">CBS 8904</strain>
    </source>
</reference>
<sequence>MADQTIKGPAPQVHDGSKLRIGIIHARWNDEVIKALVDGTLAQLKKAGVKEENIVLKSVPGSYELPFACQNRLIEGGKTQASGANSLISTTNLLSLVEGEGTGGTSTPAGDKAGAANKQPFDAVIAIGVLIKGSTMHFEYICDAVSQGLMRVQLDSGTPVIFGVLTCLNDDQALERAGIGRKGNKGHNHGEDWGLAAVEMAKATQEWAKGHI</sequence>
<comment type="caution">
    <text evidence="8">The sequence shown here is derived from an EMBL/GenBank/DDBJ whole genome shotgun (WGS) entry which is preliminary data.</text>
</comment>
<evidence type="ECO:0000256" key="4">
    <source>
        <dbReference type="ARBA" id="ARBA00022619"/>
    </source>
</evidence>
<comment type="similarity">
    <text evidence="2 7">Belongs to the DMRL synthase family.</text>
</comment>
<dbReference type="Proteomes" id="UP000006757">
    <property type="component" value="Unassembled WGS sequence"/>
</dbReference>
<dbReference type="InterPro" id="IPR036467">
    <property type="entry name" value="LS/RS_sf"/>
</dbReference>
<dbReference type="HOGENOM" id="CLU_089358_2_0_1"/>
<dbReference type="OMA" id="CQGVTQG"/>
<dbReference type="PANTHER" id="PTHR21058:SF0">
    <property type="entry name" value="6,7-DIMETHYL-8-RIBITYLLUMAZINE SYNTHASE"/>
    <property type="match status" value="1"/>
</dbReference>
<dbReference type="GO" id="GO:0009231">
    <property type="term" value="P:riboflavin biosynthetic process"/>
    <property type="evidence" value="ECO:0007669"/>
    <property type="project" value="UniProtKB-UniPathway"/>
</dbReference>
<protein>
    <recommendedName>
        <fullName evidence="3 7">6,7-dimethyl-8-ribityllumazine synthase</fullName>
        <shortName evidence="7">DMRL synthase</shortName>
        <ecNumber evidence="3 7">2.5.1.78</ecNumber>
    </recommendedName>
</protein>
<evidence type="ECO:0000313" key="8">
    <source>
        <dbReference type="EMBL" id="EKC99769.1"/>
    </source>
</evidence>
<dbReference type="EC" id="2.5.1.78" evidence="3 7"/>
<comment type="catalytic activity">
    <reaction evidence="6 7">
        <text>(2S)-2-hydroxy-3-oxobutyl phosphate + 5-amino-6-(D-ribitylamino)uracil = 6,7-dimethyl-8-(1-D-ribityl)lumazine + phosphate + 2 H2O + H(+)</text>
        <dbReference type="Rhea" id="RHEA:26152"/>
        <dbReference type="ChEBI" id="CHEBI:15377"/>
        <dbReference type="ChEBI" id="CHEBI:15378"/>
        <dbReference type="ChEBI" id="CHEBI:15934"/>
        <dbReference type="ChEBI" id="CHEBI:43474"/>
        <dbReference type="ChEBI" id="CHEBI:58201"/>
        <dbReference type="ChEBI" id="CHEBI:58830"/>
        <dbReference type="EC" id="2.5.1.78"/>
    </reaction>
</comment>
<dbReference type="CDD" id="cd09209">
    <property type="entry name" value="Lumazine_synthase-I"/>
    <property type="match status" value="1"/>
</dbReference>
<keyword evidence="4 7" id="KW-0686">Riboflavin biosynthesis</keyword>
<dbReference type="InterPro" id="IPR034964">
    <property type="entry name" value="LS"/>
</dbReference>
<dbReference type="NCBIfam" id="TIGR00114">
    <property type="entry name" value="lumazine-synth"/>
    <property type="match status" value="1"/>
</dbReference>
<dbReference type="UniPathway" id="UPA00275">
    <property type="reaction ID" value="UER00404"/>
</dbReference>
<evidence type="ECO:0000256" key="5">
    <source>
        <dbReference type="ARBA" id="ARBA00022679"/>
    </source>
</evidence>
<dbReference type="OrthoDB" id="2965at2759"/>
<evidence type="ECO:0000256" key="1">
    <source>
        <dbReference type="ARBA" id="ARBA00004917"/>
    </source>
</evidence>
<dbReference type="SUPFAM" id="SSF52121">
    <property type="entry name" value="Lumazine synthase"/>
    <property type="match status" value="1"/>
</dbReference>